<dbReference type="Proteomes" id="UP000182089">
    <property type="component" value="Unassembled WGS sequence"/>
</dbReference>
<protein>
    <submittedName>
        <fullName evidence="2">Uncharacterized protein</fullName>
    </submittedName>
</protein>
<feature type="transmembrane region" description="Helical" evidence="1">
    <location>
        <begin position="9"/>
        <end position="28"/>
    </location>
</feature>
<organism evidence="2 3">
    <name type="scientific">Ligilactobacillus ruminis</name>
    <dbReference type="NCBI Taxonomy" id="1623"/>
    <lineage>
        <taxon>Bacteria</taxon>
        <taxon>Bacillati</taxon>
        <taxon>Bacillota</taxon>
        <taxon>Bacilli</taxon>
        <taxon>Lactobacillales</taxon>
        <taxon>Lactobacillaceae</taxon>
        <taxon>Ligilactobacillus</taxon>
    </lineage>
</organism>
<sequence length="85" mass="9767">MINRKQMKVSLILGVIILFLKIIGVMLFQPSTFKFCLALVNGGLGLLVPLLMLLYFFIYSASCYLLFRVISYGLAVYRRQKKINE</sequence>
<accession>A0ABY1ADW5</accession>
<keyword evidence="1" id="KW-0472">Membrane</keyword>
<evidence type="ECO:0000313" key="2">
    <source>
        <dbReference type="EMBL" id="SEM94705.1"/>
    </source>
</evidence>
<comment type="caution">
    <text evidence="2">The sequence shown here is derived from an EMBL/GenBank/DDBJ whole genome shotgun (WGS) entry which is preliminary data.</text>
</comment>
<keyword evidence="1" id="KW-0812">Transmembrane</keyword>
<reference evidence="2 3" key="1">
    <citation type="submission" date="2016-10" db="EMBL/GenBank/DDBJ databases">
        <authorList>
            <person name="Varghese N."/>
            <person name="Submissions S."/>
        </authorList>
    </citation>
    <scope>NUCLEOTIDE SEQUENCE [LARGE SCALE GENOMIC DNA]</scope>
    <source>
        <strain evidence="2 3">WC1T17</strain>
    </source>
</reference>
<dbReference type="EMBL" id="FOCC01000015">
    <property type="protein sequence ID" value="SEM94705.1"/>
    <property type="molecule type" value="Genomic_DNA"/>
</dbReference>
<gene>
    <name evidence="2" type="ORF">SAMN05216431_11526</name>
</gene>
<keyword evidence="1" id="KW-1133">Transmembrane helix</keyword>
<proteinExistence type="predicted"/>
<evidence type="ECO:0000313" key="3">
    <source>
        <dbReference type="Proteomes" id="UP000182089"/>
    </source>
</evidence>
<name>A0ABY1ADW5_9LACO</name>
<evidence type="ECO:0000256" key="1">
    <source>
        <dbReference type="SAM" id="Phobius"/>
    </source>
</evidence>
<feature type="transmembrane region" description="Helical" evidence="1">
    <location>
        <begin position="48"/>
        <end position="77"/>
    </location>
</feature>